<dbReference type="EMBL" id="PKMF04001128">
    <property type="protein sequence ID" value="KAK7814147.1"/>
    <property type="molecule type" value="Genomic_DNA"/>
</dbReference>
<proteinExistence type="predicted"/>
<reference evidence="1 2" key="1">
    <citation type="journal article" date="2018" name="Sci. Data">
        <title>The draft genome sequence of cork oak.</title>
        <authorList>
            <person name="Ramos A.M."/>
            <person name="Usie A."/>
            <person name="Barbosa P."/>
            <person name="Barros P.M."/>
            <person name="Capote T."/>
            <person name="Chaves I."/>
            <person name="Simoes F."/>
            <person name="Abreu I."/>
            <person name="Carrasquinho I."/>
            <person name="Faro C."/>
            <person name="Guimaraes J.B."/>
            <person name="Mendonca D."/>
            <person name="Nobrega F."/>
            <person name="Rodrigues L."/>
            <person name="Saibo N.J.M."/>
            <person name="Varela M.C."/>
            <person name="Egas C."/>
            <person name="Matos J."/>
            <person name="Miguel C.M."/>
            <person name="Oliveira M.M."/>
            <person name="Ricardo C.P."/>
            <person name="Goncalves S."/>
        </authorList>
    </citation>
    <scope>NUCLEOTIDE SEQUENCE [LARGE SCALE GENOMIC DNA]</scope>
    <source>
        <strain evidence="2">cv. HL8</strain>
    </source>
</reference>
<sequence>MLLIIFHESTMSLPLMFGWLMCIIFRELKCMDLVTGLKFLNMLEQKEDHNGGKTFCLAGQSRFPTFVFGLECRRRDVTSGVVLVNAANNLS</sequence>
<name>A0AAW0IIH9_QUESU</name>
<comment type="caution">
    <text evidence="1">The sequence shown here is derived from an EMBL/GenBank/DDBJ whole genome shotgun (WGS) entry which is preliminary data.</text>
</comment>
<evidence type="ECO:0000313" key="1">
    <source>
        <dbReference type="EMBL" id="KAK7814147.1"/>
    </source>
</evidence>
<accession>A0AAW0IIH9</accession>
<organism evidence="1 2">
    <name type="scientific">Quercus suber</name>
    <name type="common">Cork oak</name>
    <dbReference type="NCBI Taxonomy" id="58331"/>
    <lineage>
        <taxon>Eukaryota</taxon>
        <taxon>Viridiplantae</taxon>
        <taxon>Streptophyta</taxon>
        <taxon>Embryophyta</taxon>
        <taxon>Tracheophyta</taxon>
        <taxon>Spermatophyta</taxon>
        <taxon>Magnoliopsida</taxon>
        <taxon>eudicotyledons</taxon>
        <taxon>Gunneridae</taxon>
        <taxon>Pentapetalae</taxon>
        <taxon>rosids</taxon>
        <taxon>fabids</taxon>
        <taxon>Fagales</taxon>
        <taxon>Fagaceae</taxon>
        <taxon>Quercus</taxon>
    </lineage>
</organism>
<dbReference type="AlphaFoldDB" id="A0AAW0IIH9"/>
<gene>
    <name evidence="1" type="ORF">CFP56_003487</name>
</gene>
<dbReference type="Proteomes" id="UP000237347">
    <property type="component" value="Unassembled WGS sequence"/>
</dbReference>
<protein>
    <submittedName>
        <fullName evidence="1">Uncharacterized protein</fullName>
    </submittedName>
</protein>
<keyword evidence="2" id="KW-1185">Reference proteome</keyword>
<evidence type="ECO:0000313" key="2">
    <source>
        <dbReference type="Proteomes" id="UP000237347"/>
    </source>
</evidence>